<dbReference type="GO" id="GO:0016987">
    <property type="term" value="F:sigma factor activity"/>
    <property type="evidence" value="ECO:0007669"/>
    <property type="project" value="UniProtKB-KW"/>
</dbReference>
<organism evidence="7 8">
    <name type="scientific">Thermophagus xiamenensis</name>
    <dbReference type="NCBI Taxonomy" id="385682"/>
    <lineage>
        <taxon>Bacteria</taxon>
        <taxon>Pseudomonadati</taxon>
        <taxon>Bacteroidota</taxon>
        <taxon>Bacteroidia</taxon>
        <taxon>Marinilabiliales</taxon>
        <taxon>Marinilabiliaceae</taxon>
        <taxon>Thermophagus</taxon>
    </lineage>
</organism>
<dbReference type="SUPFAM" id="SSF88659">
    <property type="entry name" value="Sigma3 and sigma4 domains of RNA polymerase sigma factors"/>
    <property type="match status" value="1"/>
</dbReference>
<evidence type="ECO:0000313" key="8">
    <source>
        <dbReference type="Proteomes" id="UP000181976"/>
    </source>
</evidence>
<dbReference type="InterPro" id="IPR014284">
    <property type="entry name" value="RNA_pol_sigma-70_dom"/>
</dbReference>
<dbReference type="InterPro" id="IPR039425">
    <property type="entry name" value="RNA_pol_sigma-70-like"/>
</dbReference>
<feature type="domain" description="RNA polymerase sigma-70 region 2" evidence="5">
    <location>
        <begin position="25"/>
        <end position="91"/>
    </location>
</feature>
<dbReference type="InterPro" id="IPR036388">
    <property type="entry name" value="WH-like_DNA-bd_sf"/>
</dbReference>
<keyword evidence="8" id="KW-1185">Reference proteome</keyword>
<dbReference type="Pfam" id="PF08281">
    <property type="entry name" value="Sigma70_r4_2"/>
    <property type="match status" value="1"/>
</dbReference>
<dbReference type="InterPro" id="IPR013249">
    <property type="entry name" value="RNA_pol_sigma70_r4_t2"/>
</dbReference>
<keyword evidence="4" id="KW-0804">Transcription</keyword>
<evidence type="ECO:0000313" key="7">
    <source>
        <dbReference type="EMBL" id="SFE72177.1"/>
    </source>
</evidence>
<evidence type="ECO:0000256" key="1">
    <source>
        <dbReference type="ARBA" id="ARBA00010641"/>
    </source>
</evidence>
<keyword evidence="2" id="KW-0805">Transcription regulation</keyword>
<evidence type="ECO:0000256" key="3">
    <source>
        <dbReference type="ARBA" id="ARBA00023082"/>
    </source>
</evidence>
<sequence length="184" mass="21363">MQSSPSEYELVKLSKEGNIEAFSKLIDLYRQKVFQTCMGFLHSRDDAEDLTQDIFIKVWNSLKSFDERSTFSTWLYRIAVNSAINQVRKNKLRSFVGLSKAVNDFSNPSENADHRLMRTEVKQEIKEAIGRLKINQRKAFILVYYQELSIKEVASVMKISPKAAESLLFRARKNLQKMLSQKTN</sequence>
<evidence type="ECO:0000259" key="6">
    <source>
        <dbReference type="Pfam" id="PF08281"/>
    </source>
</evidence>
<dbReference type="SUPFAM" id="SSF88946">
    <property type="entry name" value="Sigma2 domain of RNA polymerase sigma factors"/>
    <property type="match status" value="1"/>
</dbReference>
<name>A0A1I2CV21_9BACT</name>
<dbReference type="NCBIfam" id="TIGR02937">
    <property type="entry name" value="sigma70-ECF"/>
    <property type="match status" value="1"/>
</dbReference>
<dbReference type="RefSeq" id="WP_010527678.1">
    <property type="nucleotide sequence ID" value="NZ_AFSL01000060.1"/>
</dbReference>
<dbReference type="Pfam" id="PF04542">
    <property type="entry name" value="Sigma70_r2"/>
    <property type="match status" value="1"/>
</dbReference>
<dbReference type="Proteomes" id="UP000181976">
    <property type="component" value="Unassembled WGS sequence"/>
</dbReference>
<reference evidence="7 8" key="1">
    <citation type="submission" date="2016-10" db="EMBL/GenBank/DDBJ databases">
        <authorList>
            <person name="de Groot N.N."/>
        </authorList>
    </citation>
    <scope>NUCLEOTIDE SEQUENCE [LARGE SCALE GENOMIC DNA]</scope>
    <source>
        <strain evidence="7 8">DSM 19012</strain>
    </source>
</reference>
<dbReference type="FunCoup" id="A0A1I2CV21">
    <property type="interactions" value="248"/>
</dbReference>
<dbReference type="InterPro" id="IPR013325">
    <property type="entry name" value="RNA_pol_sigma_r2"/>
</dbReference>
<gene>
    <name evidence="7" type="ORF">SAMN05444380_11719</name>
</gene>
<evidence type="ECO:0000256" key="2">
    <source>
        <dbReference type="ARBA" id="ARBA00023015"/>
    </source>
</evidence>
<dbReference type="GO" id="GO:0003677">
    <property type="term" value="F:DNA binding"/>
    <property type="evidence" value="ECO:0007669"/>
    <property type="project" value="InterPro"/>
</dbReference>
<dbReference type="PANTHER" id="PTHR43133:SF60">
    <property type="entry name" value="RNA POLYMERASE SIGMA FACTOR SIGV"/>
    <property type="match status" value="1"/>
</dbReference>
<dbReference type="PANTHER" id="PTHR43133">
    <property type="entry name" value="RNA POLYMERASE ECF-TYPE SIGMA FACTO"/>
    <property type="match status" value="1"/>
</dbReference>
<dbReference type="AlphaFoldDB" id="A0A1I2CV21"/>
<dbReference type="EMBL" id="FONA01000017">
    <property type="protein sequence ID" value="SFE72177.1"/>
    <property type="molecule type" value="Genomic_DNA"/>
</dbReference>
<dbReference type="GO" id="GO:0006352">
    <property type="term" value="P:DNA-templated transcription initiation"/>
    <property type="evidence" value="ECO:0007669"/>
    <property type="project" value="InterPro"/>
</dbReference>
<dbReference type="CDD" id="cd06171">
    <property type="entry name" value="Sigma70_r4"/>
    <property type="match status" value="1"/>
</dbReference>
<dbReference type="InterPro" id="IPR007627">
    <property type="entry name" value="RNA_pol_sigma70_r2"/>
</dbReference>
<feature type="domain" description="RNA polymerase sigma factor 70 region 4 type 2" evidence="6">
    <location>
        <begin position="123"/>
        <end position="175"/>
    </location>
</feature>
<evidence type="ECO:0000256" key="4">
    <source>
        <dbReference type="ARBA" id="ARBA00023163"/>
    </source>
</evidence>
<dbReference type="InParanoid" id="A0A1I2CV21"/>
<comment type="similarity">
    <text evidence="1">Belongs to the sigma-70 factor family. ECF subfamily.</text>
</comment>
<proteinExistence type="inferred from homology"/>
<dbReference type="InterPro" id="IPR013324">
    <property type="entry name" value="RNA_pol_sigma_r3/r4-like"/>
</dbReference>
<dbReference type="OrthoDB" id="1027298at2"/>
<protein>
    <submittedName>
        <fullName evidence="7">RNA polymerase sigma-70 factor, ECF subfamily</fullName>
    </submittedName>
</protein>
<dbReference type="Gene3D" id="1.10.1740.10">
    <property type="match status" value="1"/>
</dbReference>
<dbReference type="STRING" id="385682.SAMN05444380_11719"/>
<dbReference type="eggNOG" id="COG1595">
    <property type="taxonomic scope" value="Bacteria"/>
</dbReference>
<evidence type="ECO:0000259" key="5">
    <source>
        <dbReference type="Pfam" id="PF04542"/>
    </source>
</evidence>
<dbReference type="Gene3D" id="1.10.10.10">
    <property type="entry name" value="Winged helix-like DNA-binding domain superfamily/Winged helix DNA-binding domain"/>
    <property type="match status" value="1"/>
</dbReference>
<keyword evidence="3" id="KW-0731">Sigma factor</keyword>
<accession>A0A1I2CV21</accession>